<dbReference type="PANTHER" id="PTHR43085:SF1">
    <property type="entry name" value="PSEUDOURIDINE KINASE-RELATED"/>
    <property type="match status" value="1"/>
</dbReference>
<dbReference type="InterPro" id="IPR050306">
    <property type="entry name" value="PfkB_Carbo_kinase"/>
</dbReference>
<evidence type="ECO:0000256" key="3">
    <source>
        <dbReference type="ARBA" id="ARBA00022741"/>
    </source>
</evidence>
<dbReference type="Gene3D" id="3.40.1190.20">
    <property type="match status" value="1"/>
</dbReference>
<comment type="caution">
    <text evidence="8">The sequence shown here is derived from an EMBL/GenBank/DDBJ whole genome shotgun (WGS) entry which is preliminary data.</text>
</comment>
<dbReference type="InterPro" id="IPR029056">
    <property type="entry name" value="Ribokinase-like"/>
</dbReference>
<name>A0ABV3DEE6_9ACTN</name>
<feature type="domain" description="Carbohydrate kinase PfkB" evidence="7">
    <location>
        <begin position="24"/>
        <end position="324"/>
    </location>
</feature>
<dbReference type="PRINTS" id="PR00990">
    <property type="entry name" value="RIBOKINASE"/>
</dbReference>
<dbReference type="PANTHER" id="PTHR43085">
    <property type="entry name" value="HEXOKINASE FAMILY MEMBER"/>
    <property type="match status" value="1"/>
</dbReference>
<dbReference type="Pfam" id="PF00294">
    <property type="entry name" value="PfkB"/>
    <property type="match status" value="1"/>
</dbReference>
<keyword evidence="5" id="KW-0067">ATP-binding</keyword>
<evidence type="ECO:0000313" key="9">
    <source>
        <dbReference type="Proteomes" id="UP001551482"/>
    </source>
</evidence>
<keyword evidence="2 6" id="KW-0808">Transferase</keyword>
<evidence type="ECO:0000256" key="5">
    <source>
        <dbReference type="ARBA" id="ARBA00022840"/>
    </source>
</evidence>
<comment type="similarity">
    <text evidence="1 6">Belongs to the carbohydrate kinase PfkB family.</text>
</comment>
<keyword evidence="4 6" id="KW-0418">Kinase</keyword>
<evidence type="ECO:0000256" key="2">
    <source>
        <dbReference type="ARBA" id="ARBA00022679"/>
    </source>
</evidence>
<dbReference type="PROSITE" id="PS00584">
    <property type="entry name" value="PFKB_KINASES_2"/>
    <property type="match status" value="1"/>
</dbReference>
<dbReference type="SUPFAM" id="SSF53613">
    <property type="entry name" value="Ribokinase-like"/>
    <property type="match status" value="1"/>
</dbReference>
<dbReference type="RefSeq" id="WP_358352498.1">
    <property type="nucleotide sequence ID" value="NZ_JBEZFP010000022.1"/>
</dbReference>
<dbReference type="InterPro" id="IPR011611">
    <property type="entry name" value="PfkB_dom"/>
</dbReference>
<reference evidence="8 9" key="1">
    <citation type="submission" date="2024-06" db="EMBL/GenBank/DDBJ databases">
        <title>The Natural Products Discovery Center: Release of the First 8490 Sequenced Strains for Exploring Actinobacteria Biosynthetic Diversity.</title>
        <authorList>
            <person name="Kalkreuter E."/>
            <person name="Kautsar S.A."/>
            <person name="Yang D."/>
            <person name="Bader C.D."/>
            <person name="Teijaro C.N."/>
            <person name="Fluegel L."/>
            <person name="Davis C.M."/>
            <person name="Simpson J.R."/>
            <person name="Lauterbach L."/>
            <person name="Steele A.D."/>
            <person name="Gui C."/>
            <person name="Meng S."/>
            <person name="Li G."/>
            <person name="Viehrig K."/>
            <person name="Ye F."/>
            <person name="Su P."/>
            <person name="Kiefer A.F."/>
            <person name="Nichols A."/>
            <person name="Cepeda A.J."/>
            <person name="Yan W."/>
            <person name="Fan B."/>
            <person name="Jiang Y."/>
            <person name="Adhikari A."/>
            <person name="Zheng C.-J."/>
            <person name="Schuster L."/>
            <person name="Cowan T.M."/>
            <person name="Smanski M.J."/>
            <person name="Chevrette M.G."/>
            <person name="De Carvalho L.P.S."/>
            <person name="Shen B."/>
        </authorList>
    </citation>
    <scope>NUCLEOTIDE SEQUENCE [LARGE SCALE GENOMIC DNA]</scope>
    <source>
        <strain evidence="8 9">NPDC048946</strain>
    </source>
</reference>
<organism evidence="8 9">
    <name type="scientific">Streptodolium elevatio</name>
    <dbReference type="NCBI Taxonomy" id="3157996"/>
    <lineage>
        <taxon>Bacteria</taxon>
        <taxon>Bacillati</taxon>
        <taxon>Actinomycetota</taxon>
        <taxon>Actinomycetes</taxon>
        <taxon>Kitasatosporales</taxon>
        <taxon>Streptomycetaceae</taxon>
        <taxon>Streptodolium</taxon>
    </lineage>
</organism>
<proteinExistence type="inferred from homology"/>
<evidence type="ECO:0000256" key="4">
    <source>
        <dbReference type="ARBA" id="ARBA00022777"/>
    </source>
</evidence>
<dbReference type="EMBL" id="JBEZFP010000022">
    <property type="protein sequence ID" value="MEU8134110.1"/>
    <property type="molecule type" value="Genomic_DNA"/>
</dbReference>
<sequence>MSTDAAAAAGAGAGDGPATLAVAGENVVDLVPVDGTPDSYRALVGGSPANIAIAAARLGTSAALVARIGADAFGRRVRERLAAGGVSPRYLVDASEPSSLAVVSFDEHRRASYDFWFTGTADGQWTGAELPDPLGADVRALHVGSVALHLYPGGAALLRMVLREHARGAVTLTLDPNVRPDISGDLAAVRRRLEALVPLCDVVKASDEDMLHLYPDLDPVEAARLWRDSGPALVVVTQGADGATAVMEHQAIAVAAPEVEVADTVGAGDAFMGALLHALDTRGLLGGDRVGALRTVTPDDLRRITEYAAAAAAYTCTREGADPPTAAELDAWRESLV</sequence>
<evidence type="ECO:0000259" key="7">
    <source>
        <dbReference type="Pfam" id="PF00294"/>
    </source>
</evidence>
<dbReference type="InterPro" id="IPR002139">
    <property type="entry name" value="Ribo/fructo_kinase"/>
</dbReference>
<evidence type="ECO:0000256" key="6">
    <source>
        <dbReference type="RuleBase" id="RU003704"/>
    </source>
</evidence>
<keyword evidence="9" id="KW-1185">Reference proteome</keyword>
<dbReference type="InterPro" id="IPR002173">
    <property type="entry name" value="Carboh/pur_kinase_PfkB_CS"/>
</dbReference>
<dbReference type="GO" id="GO:0016301">
    <property type="term" value="F:kinase activity"/>
    <property type="evidence" value="ECO:0007669"/>
    <property type="project" value="UniProtKB-KW"/>
</dbReference>
<dbReference type="CDD" id="cd01167">
    <property type="entry name" value="bac_FRK"/>
    <property type="match status" value="1"/>
</dbReference>
<evidence type="ECO:0000256" key="1">
    <source>
        <dbReference type="ARBA" id="ARBA00010688"/>
    </source>
</evidence>
<keyword evidence="3" id="KW-0547">Nucleotide-binding</keyword>
<gene>
    <name evidence="8" type="ORF">AB0C36_11420</name>
</gene>
<accession>A0ABV3DEE6</accession>
<dbReference type="EC" id="2.7.1.-" evidence="8"/>
<protein>
    <submittedName>
        <fullName evidence="8">Carbohydrate kinase</fullName>
        <ecNumber evidence="8">2.7.1.-</ecNumber>
    </submittedName>
</protein>
<dbReference type="Proteomes" id="UP001551482">
    <property type="component" value="Unassembled WGS sequence"/>
</dbReference>
<evidence type="ECO:0000313" key="8">
    <source>
        <dbReference type="EMBL" id="MEU8134110.1"/>
    </source>
</evidence>